<name>A0ABT8THD5_9GAMM</name>
<accession>A0ABT8THD5</accession>
<reference evidence="1" key="1">
    <citation type="submission" date="2023-07" db="EMBL/GenBank/DDBJ databases">
        <title>Gilvimarinus algae sp. nov., isolated from the surface of Kelp.</title>
        <authorList>
            <person name="Sun Y.Y."/>
            <person name="Gong Y."/>
            <person name="Du Z.J."/>
        </authorList>
    </citation>
    <scope>NUCLEOTIDE SEQUENCE</scope>
    <source>
        <strain evidence="1">SDUM040014</strain>
    </source>
</reference>
<protein>
    <recommendedName>
        <fullName evidence="3">HEPN domain-containing protein</fullName>
    </recommendedName>
</protein>
<sequence>MDFKEELVMAPRMIEDAYKFYKASQLLAWERNMMKISQINAALSIEILLKSFFSEVTEHPGEVYARYRFDMCSANEVNRSKDAHDLLLLAKFLPERIQSKILTDAVERMLEKYRATFTKDRYGYESQADRGASTILSELAGILIDQVVSIYKEAGCQDPWIRHYPNV</sequence>
<proteinExistence type="predicted"/>
<dbReference type="RefSeq" id="WP_302714264.1">
    <property type="nucleotide sequence ID" value="NZ_JAULRT010000062.1"/>
</dbReference>
<comment type="caution">
    <text evidence="1">The sequence shown here is derived from an EMBL/GenBank/DDBJ whole genome shotgun (WGS) entry which is preliminary data.</text>
</comment>
<evidence type="ECO:0000313" key="2">
    <source>
        <dbReference type="Proteomes" id="UP001168380"/>
    </source>
</evidence>
<evidence type="ECO:0000313" key="1">
    <source>
        <dbReference type="EMBL" id="MDO3383478.1"/>
    </source>
</evidence>
<organism evidence="1 2">
    <name type="scientific">Gilvimarinus algae</name>
    <dbReference type="NCBI Taxonomy" id="3058037"/>
    <lineage>
        <taxon>Bacteria</taxon>
        <taxon>Pseudomonadati</taxon>
        <taxon>Pseudomonadota</taxon>
        <taxon>Gammaproteobacteria</taxon>
        <taxon>Cellvibrionales</taxon>
        <taxon>Cellvibrionaceae</taxon>
        <taxon>Gilvimarinus</taxon>
    </lineage>
</organism>
<dbReference type="Proteomes" id="UP001168380">
    <property type="component" value="Unassembled WGS sequence"/>
</dbReference>
<dbReference type="EMBL" id="JAULRT010000062">
    <property type="protein sequence ID" value="MDO3383478.1"/>
    <property type="molecule type" value="Genomic_DNA"/>
</dbReference>
<gene>
    <name evidence="1" type="ORF">QWI16_14955</name>
</gene>
<evidence type="ECO:0008006" key="3">
    <source>
        <dbReference type="Google" id="ProtNLM"/>
    </source>
</evidence>
<keyword evidence="2" id="KW-1185">Reference proteome</keyword>